<accession>A0ABV9HZ12</accession>
<gene>
    <name evidence="3" type="ORF">ACFO3O_15945</name>
</gene>
<reference evidence="4" key="1">
    <citation type="journal article" date="2019" name="Int. J. Syst. Evol. Microbiol.">
        <title>The Global Catalogue of Microorganisms (GCM) 10K type strain sequencing project: providing services to taxonomists for standard genome sequencing and annotation.</title>
        <authorList>
            <consortium name="The Broad Institute Genomics Platform"/>
            <consortium name="The Broad Institute Genome Sequencing Center for Infectious Disease"/>
            <person name="Wu L."/>
            <person name="Ma J."/>
        </authorList>
    </citation>
    <scope>NUCLEOTIDE SEQUENCE [LARGE SCALE GENOMIC DNA]</scope>
    <source>
        <strain evidence="4">YJ-61-S</strain>
    </source>
</reference>
<dbReference type="EMBL" id="JBHSFV010000010">
    <property type="protein sequence ID" value="MFC4635402.1"/>
    <property type="molecule type" value="Genomic_DNA"/>
</dbReference>
<keyword evidence="4" id="KW-1185">Reference proteome</keyword>
<keyword evidence="2" id="KW-0732">Signal</keyword>
<feature type="signal peptide" evidence="2">
    <location>
        <begin position="1"/>
        <end position="30"/>
    </location>
</feature>
<dbReference type="PROSITE" id="PS51257">
    <property type="entry name" value="PROKAR_LIPOPROTEIN"/>
    <property type="match status" value="1"/>
</dbReference>
<sequence length="476" mass="51310">MKKLLFTLSRKRILTLFLLTMYMISSISCGEDDVLPPESTDPEIEEPTPDPETDPVNITIDFTAVYGGSEDDTFHDVTTTNDGGFIALGYSQSIDGDITDNTTQVNNYWLVKTDNAGNIQWSKTYGGTDDDRGEEVIQTSDGGYALIGYSRSSDGDVSTNEGFQDHWIVKLDAQGEIEWQKSYGFPGSDQAFSIIQTADGGYFTAGFLDVTASNGEGNDLIESENEDTTRATLHGVGEFWGHKLDANGNMEWRRYFGGTNNDRAYATLQADDGGILMIGASESDDFDISNSKGSYDFWVVRMNALGILLWERSFGGSEIDIAYAATKTPDGNYVIAGDTRSNDGDITGFNGNADAWIIKINDQGDLLWEKTVGGTNFDTARAITATANGIAITGSSRSDDIDITTNAGQNDIWIALLDADGNLQDQRSIGGDGIDFGFGIASNNQGNIIVAGETQSNNGELVSSNGSLDAVLIKIN</sequence>
<feature type="compositionally biased region" description="Acidic residues" evidence="1">
    <location>
        <begin position="32"/>
        <end position="53"/>
    </location>
</feature>
<dbReference type="Proteomes" id="UP001596043">
    <property type="component" value="Unassembled WGS sequence"/>
</dbReference>
<feature type="chain" id="PRO_5047539613" description="Bulb-type lectin domain-containing protein" evidence="2">
    <location>
        <begin position="31"/>
        <end position="476"/>
    </location>
</feature>
<evidence type="ECO:0000256" key="1">
    <source>
        <dbReference type="SAM" id="MobiDB-lite"/>
    </source>
</evidence>
<feature type="region of interest" description="Disordered" evidence="1">
    <location>
        <begin position="32"/>
        <end position="54"/>
    </location>
</feature>
<dbReference type="PANTHER" id="PTHR42754:SF1">
    <property type="entry name" value="LIPOPROTEIN"/>
    <property type="match status" value="1"/>
</dbReference>
<evidence type="ECO:0000313" key="4">
    <source>
        <dbReference type="Proteomes" id="UP001596043"/>
    </source>
</evidence>
<dbReference type="PANTHER" id="PTHR42754">
    <property type="entry name" value="ENDOGLUCANASE"/>
    <property type="match status" value="1"/>
</dbReference>
<dbReference type="RefSeq" id="WP_379980584.1">
    <property type="nucleotide sequence ID" value="NZ_JBHSFV010000010.1"/>
</dbReference>
<comment type="caution">
    <text evidence="3">The sequence shown here is derived from an EMBL/GenBank/DDBJ whole genome shotgun (WGS) entry which is preliminary data.</text>
</comment>
<proteinExistence type="predicted"/>
<name>A0ABV9HZ12_9FLAO</name>
<evidence type="ECO:0008006" key="5">
    <source>
        <dbReference type="Google" id="ProtNLM"/>
    </source>
</evidence>
<protein>
    <recommendedName>
        <fullName evidence="5">Bulb-type lectin domain-containing protein</fullName>
    </recommendedName>
</protein>
<evidence type="ECO:0000256" key="2">
    <source>
        <dbReference type="SAM" id="SignalP"/>
    </source>
</evidence>
<evidence type="ECO:0000313" key="3">
    <source>
        <dbReference type="EMBL" id="MFC4635402.1"/>
    </source>
</evidence>
<organism evidence="3 4">
    <name type="scientific">Dokdonia ponticola</name>
    <dbReference type="NCBI Taxonomy" id="2041041"/>
    <lineage>
        <taxon>Bacteria</taxon>
        <taxon>Pseudomonadati</taxon>
        <taxon>Bacteroidota</taxon>
        <taxon>Flavobacteriia</taxon>
        <taxon>Flavobacteriales</taxon>
        <taxon>Flavobacteriaceae</taxon>
        <taxon>Dokdonia</taxon>
    </lineage>
</organism>